<reference evidence="1" key="1">
    <citation type="submission" date="2022-04" db="EMBL/GenBank/DDBJ databases">
        <title>Chromosome-scale genome assembly of Holotrichia oblita Faldermann.</title>
        <authorList>
            <person name="Rongchong L."/>
        </authorList>
    </citation>
    <scope>NUCLEOTIDE SEQUENCE</scope>
    <source>
        <strain evidence="1">81SQS9</strain>
    </source>
</reference>
<organism evidence="1 2">
    <name type="scientific">Holotrichia oblita</name>
    <name type="common">Chafer beetle</name>
    <dbReference type="NCBI Taxonomy" id="644536"/>
    <lineage>
        <taxon>Eukaryota</taxon>
        <taxon>Metazoa</taxon>
        <taxon>Ecdysozoa</taxon>
        <taxon>Arthropoda</taxon>
        <taxon>Hexapoda</taxon>
        <taxon>Insecta</taxon>
        <taxon>Pterygota</taxon>
        <taxon>Neoptera</taxon>
        <taxon>Endopterygota</taxon>
        <taxon>Coleoptera</taxon>
        <taxon>Polyphaga</taxon>
        <taxon>Scarabaeiformia</taxon>
        <taxon>Scarabaeidae</taxon>
        <taxon>Melolonthinae</taxon>
        <taxon>Holotrichia</taxon>
    </lineage>
</organism>
<protein>
    <submittedName>
        <fullName evidence="1">2-oxoglutarate dehydrogenase</fullName>
    </submittedName>
</protein>
<dbReference type="Proteomes" id="UP001056778">
    <property type="component" value="Chromosome 8"/>
</dbReference>
<comment type="caution">
    <text evidence="1">The sequence shown here is derived from an EMBL/GenBank/DDBJ whole genome shotgun (WGS) entry which is preliminary data.</text>
</comment>
<proteinExistence type="predicted"/>
<gene>
    <name evidence="1" type="ORF">MML48_8g00008755</name>
</gene>
<sequence length="604" mass="68115">MNRPFRYEELERMTPSELDELLNSITDDQAINSDVGGDSDAEDDKNHPSTSKIRRVNTDVADIAKVVSAPVIHANGDNPEAVVHAANIAAEWRATWQKDIFIDIVAYRRLGHNESDEPMFTQPKMYSKIRSTKSISELYAEKLISEGVVNSKEVEDTKQKYEKLCEAAAEKAKTHKIFNPLPWVDNRWSADAFKDRKQELPITGIPEDVIKHILNVISSGAPQGFVLHKGYDRILKGRRDLYGRKIIDWSMAEACAFGSLLREGIPVRAGGQDFQRGTFSHRHYVYHHQTTEAEYIPLANLYKGQGIFTPVNSVLSEYAVLGFEFGYSQCNPNALCVWEAQFGDFQNTAQCMIDCFVSNTREKWLKESGLVINLPHGLEGMGADHSSARPERFLVQCKDDPNKFSTDPGVAFQQLKDCNWIVCQVTTPANMFHVYRRQVHLPFRRPLINFIPKSLLRVPAARSAMDDIKDGTQFLAVIPDPVDPAGVKKVSFSVGKVYYDLLKARAAKKLDKEIALVRIEQVNPFPYDLLAPEIAKYPNAKFVFVQEEHINHGYHQFVVPRLRNLLPGKEIKVIARGPAAGGAPAMVKTFTRQLVALMKQFIES</sequence>
<name>A0ACB9SNI9_HOLOL</name>
<evidence type="ECO:0000313" key="2">
    <source>
        <dbReference type="Proteomes" id="UP001056778"/>
    </source>
</evidence>
<accession>A0ACB9SNI9</accession>
<evidence type="ECO:0000313" key="1">
    <source>
        <dbReference type="EMBL" id="KAI4456532.1"/>
    </source>
</evidence>
<dbReference type="EMBL" id="CM043022">
    <property type="protein sequence ID" value="KAI4456532.1"/>
    <property type="molecule type" value="Genomic_DNA"/>
</dbReference>
<keyword evidence="2" id="KW-1185">Reference proteome</keyword>